<dbReference type="WBParaSite" id="scf7180000418856.g3025">
    <property type="protein sequence ID" value="scf7180000418856.g3025"/>
    <property type="gene ID" value="scf7180000418856.g3025"/>
</dbReference>
<dbReference type="AlphaFoldDB" id="A0A915NNZ4"/>
<evidence type="ECO:0000313" key="2">
    <source>
        <dbReference type="Proteomes" id="UP000887560"/>
    </source>
</evidence>
<proteinExistence type="predicted"/>
<feature type="region of interest" description="Disordered" evidence="1">
    <location>
        <begin position="16"/>
        <end position="43"/>
    </location>
</feature>
<dbReference type="Proteomes" id="UP000887560">
    <property type="component" value="Unplaced"/>
</dbReference>
<sequence length="125" mass="13684">MKLYCTTTVKTSTASTKTTKLSTTQLPSTTTKPPTTTLTTTTTSLPTTTTLSTTLSTLETTTDLSNITTTDKPINYIYVKSVGWMRYHMDKAKDIGGHILLEQVSNQRWGGLEKLRPAFGSGFLL</sequence>
<reference evidence="3" key="1">
    <citation type="submission" date="2022-11" db="UniProtKB">
        <authorList>
            <consortium name="WormBaseParasite"/>
        </authorList>
    </citation>
    <scope>IDENTIFICATION</scope>
</reference>
<evidence type="ECO:0000256" key="1">
    <source>
        <dbReference type="SAM" id="MobiDB-lite"/>
    </source>
</evidence>
<organism evidence="2 3">
    <name type="scientific">Meloidogyne floridensis</name>
    <dbReference type="NCBI Taxonomy" id="298350"/>
    <lineage>
        <taxon>Eukaryota</taxon>
        <taxon>Metazoa</taxon>
        <taxon>Ecdysozoa</taxon>
        <taxon>Nematoda</taxon>
        <taxon>Chromadorea</taxon>
        <taxon>Rhabditida</taxon>
        <taxon>Tylenchina</taxon>
        <taxon>Tylenchomorpha</taxon>
        <taxon>Tylenchoidea</taxon>
        <taxon>Meloidogynidae</taxon>
        <taxon>Meloidogyninae</taxon>
        <taxon>Meloidogyne</taxon>
    </lineage>
</organism>
<name>A0A915NNZ4_9BILA</name>
<accession>A0A915NNZ4</accession>
<keyword evidence="2" id="KW-1185">Reference proteome</keyword>
<evidence type="ECO:0000313" key="3">
    <source>
        <dbReference type="WBParaSite" id="scf7180000418856.g3025"/>
    </source>
</evidence>
<protein>
    <submittedName>
        <fullName evidence="3">Uncharacterized protein</fullName>
    </submittedName>
</protein>